<dbReference type="InterPro" id="IPR051801">
    <property type="entry name" value="GH28_Enzymes"/>
</dbReference>
<keyword evidence="7" id="KW-1185">Reference proteome</keyword>
<dbReference type="InterPro" id="IPR012334">
    <property type="entry name" value="Pectin_lyas_fold"/>
</dbReference>
<gene>
    <name evidence="6" type="ORF">ACFPXP_22045</name>
</gene>
<dbReference type="PROSITE" id="PS00502">
    <property type="entry name" value="POLYGALACTURONASE"/>
    <property type="match status" value="1"/>
</dbReference>
<feature type="domain" description="Rhamnogalacturonase A/B/Epimerase-like pectate lyase" evidence="5">
    <location>
        <begin position="29"/>
        <end position="76"/>
    </location>
</feature>
<dbReference type="EMBL" id="JBHSQV010000187">
    <property type="protein sequence ID" value="MFC5989095.1"/>
    <property type="molecule type" value="Genomic_DNA"/>
</dbReference>
<organism evidence="6 7">
    <name type="scientific">Marinicrinis lubricantis</name>
    <dbReference type="NCBI Taxonomy" id="2086470"/>
    <lineage>
        <taxon>Bacteria</taxon>
        <taxon>Bacillati</taxon>
        <taxon>Bacillota</taxon>
        <taxon>Bacilli</taxon>
        <taxon>Bacillales</taxon>
        <taxon>Paenibacillaceae</taxon>
    </lineage>
</organism>
<dbReference type="Pfam" id="PF00295">
    <property type="entry name" value="Glyco_hydro_28"/>
    <property type="match status" value="1"/>
</dbReference>
<name>A0ABW1IVD7_9BACL</name>
<sequence>MKQETHESKQYLGMDMPEVQLPSIPDRSVNIQDFGAVGDGFHNNTKAIEDAISHLSSLGGGRVIIPAGVWLTGPIVFQNAIELYTEQGALVLFSKNFDDYPLIMSHYEGRRTVRCRSPLDAEGVEHIAITGHGIFDGGGDAWRHVKKDKLTERAWQNLVASGGVVDERGRIWYPTEASLNGQKLVEQLHREGITDIEAYKPARDFLRPCLLSFRYCKRILLEGPTFQNSPSWCLHPWACEHITIRNVNVRNPWYAQNGDGLDLDSCQYAVVENSTFDVGDDAICLKSGKNKEGRDFGRPSEFISVRNCVVYHGHGGIVVGSEMSGGVRNVHVENCTFLGTDIGIRFKSCRGRGGVVENIAIKKIRMSEIAGDAISFNLYYEGRSGSGEYGEEKAEAVTEETPIFRNIYIDDVICKGAKKALLINGLPEMPIENLTLQHVSIESEEGIVCRNANTLDLSDVYVSSKTGPAAVFHQCEAANLRQMKLFAEQVENQVIHVSGDRTSRIECSELSPDIKLIVSKEVQEDVIVKA</sequence>
<proteinExistence type="inferred from homology"/>
<dbReference type="InterPro" id="IPR000743">
    <property type="entry name" value="Glyco_hydro_28"/>
</dbReference>
<evidence type="ECO:0000256" key="1">
    <source>
        <dbReference type="ARBA" id="ARBA00008834"/>
    </source>
</evidence>
<dbReference type="Proteomes" id="UP001596250">
    <property type="component" value="Unassembled WGS sequence"/>
</dbReference>
<keyword evidence="2 4" id="KW-0378">Hydrolase</keyword>
<dbReference type="PANTHER" id="PTHR31339">
    <property type="entry name" value="PECTIN LYASE-RELATED"/>
    <property type="match status" value="1"/>
</dbReference>
<comment type="similarity">
    <text evidence="1 4">Belongs to the glycosyl hydrolase 28 family.</text>
</comment>
<dbReference type="InterPro" id="IPR011050">
    <property type="entry name" value="Pectin_lyase_fold/virulence"/>
</dbReference>
<dbReference type="Pfam" id="PF12708">
    <property type="entry name" value="Pect-lyase_RHGA_epim"/>
    <property type="match status" value="1"/>
</dbReference>
<dbReference type="PANTHER" id="PTHR31339:SF9">
    <property type="entry name" value="PLASMIN AND FIBRONECTIN-BINDING PROTEIN A"/>
    <property type="match status" value="1"/>
</dbReference>
<dbReference type="EC" id="3.2.1.-" evidence="6"/>
<evidence type="ECO:0000256" key="2">
    <source>
        <dbReference type="ARBA" id="ARBA00022801"/>
    </source>
</evidence>
<dbReference type="GO" id="GO:0016798">
    <property type="term" value="F:hydrolase activity, acting on glycosyl bonds"/>
    <property type="evidence" value="ECO:0007669"/>
    <property type="project" value="UniProtKB-KW"/>
</dbReference>
<dbReference type="Gene3D" id="2.160.20.10">
    <property type="entry name" value="Single-stranded right-handed beta-helix, Pectin lyase-like"/>
    <property type="match status" value="1"/>
</dbReference>
<evidence type="ECO:0000313" key="6">
    <source>
        <dbReference type="EMBL" id="MFC5989095.1"/>
    </source>
</evidence>
<protein>
    <submittedName>
        <fullName evidence="6">Glycoside hydrolase family 28 protein</fullName>
        <ecNumber evidence="6">3.2.1.-</ecNumber>
    </submittedName>
</protein>
<dbReference type="SUPFAM" id="SSF51126">
    <property type="entry name" value="Pectin lyase-like"/>
    <property type="match status" value="1"/>
</dbReference>
<dbReference type="SMART" id="SM00710">
    <property type="entry name" value="PbH1"/>
    <property type="match status" value="5"/>
</dbReference>
<evidence type="ECO:0000313" key="7">
    <source>
        <dbReference type="Proteomes" id="UP001596250"/>
    </source>
</evidence>
<evidence type="ECO:0000259" key="5">
    <source>
        <dbReference type="Pfam" id="PF12708"/>
    </source>
</evidence>
<reference evidence="7" key="1">
    <citation type="journal article" date="2019" name="Int. J. Syst. Evol. Microbiol.">
        <title>The Global Catalogue of Microorganisms (GCM) 10K type strain sequencing project: providing services to taxonomists for standard genome sequencing and annotation.</title>
        <authorList>
            <consortium name="The Broad Institute Genomics Platform"/>
            <consortium name="The Broad Institute Genome Sequencing Center for Infectious Disease"/>
            <person name="Wu L."/>
            <person name="Ma J."/>
        </authorList>
    </citation>
    <scope>NUCLEOTIDE SEQUENCE [LARGE SCALE GENOMIC DNA]</scope>
    <source>
        <strain evidence="7">CCM 8749</strain>
    </source>
</reference>
<comment type="caution">
    <text evidence="6">The sequence shown here is derived from an EMBL/GenBank/DDBJ whole genome shotgun (WGS) entry which is preliminary data.</text>
</comment>
<keyword evidence="3 4" id="KW-0326">Glycosidase</keyword>
<dbReference type="InterPro" id="IPR024535">
    <property type="entry name" value="RHGA/B-epi-like_pectate_lyase"/>
</dbReference>
<evidence type="ECO:0000256" key="4">
    <source>
        <dbReference type="RuleBase" id="RU361169"/>
    </source>
</evidence>
<dbReference type="InterPro" id="IPR006626">
    <property type="entry name" value="PbH1"/>
</dbReference>
<accession>A0ABW1IVD7</accession>
<dbReference type="RefSeq" id="WP_379896656.1">
    <property type="nucleotide sequence ID" value="NZ_CBCSCT010000002.1"/>
</dbReference>
<evidence type="ECO:0000256" key="3">
    <source>
        <dbReference type="ARBA" id="ARBA00023295"/>
    </source>
</evidence>